<dbReference type="AlphaFoldDB" id="A0AA39UXT6"/>
<proteinExistence type="predicted"/>
<keyword evidence="2" id="KW-1185">Reference proteome</keyword>
<name>A0AA39UXT6_9AGAR</name>
<protein>
    <submittedName>
        <fullName evidence="1">Uncharacterized protein</fullName>
    </submittedName>
</protein>
<evidence type="ECO:0000313" key="1">
    <source>
        <dbReference type="EMBL" id="KAK0502319.1"/>
    </source>
</evidence>
<reference evidence="1" key="1">
    <citation type="submission" date="2023-06" db="EMBL/GenBank/DDBJ databases">
        <authorList>
            <consortium name="Lawrence Berkeley National Laboratory"/>
            <person name="Ahrendt S."/>
            <person name="Sahu N."/>
            <person name="Indic B."/>
            <person name="Wong-Bajracharya J."/>
            <person name="Merenyi Z."/>
            <person name="Ke H.-M."/>
            <person name="Monk M."/>
            <person name="Kocsube S."/>
            <person name="Drula E."/>
            <person name="Lipzen A."/>
            <person name="Balint B."/>
            <person name="Henrissat B."/>
            <person name="Andreopoulos B."/>
            <person name="Martin F.M."/>
            <person name="Harder C.B."/>
            <person name="Rigling D."/>
            <person name="Ford K.L."/>
            <person name="Foster G.D."/>
            <person name="Pangilinan J."/>
            <person name="Papanicolaou A."/>
            <person name="Barry K."/>
            <person name="LaButti K."/>
            <person name="Viragh M."/>
            <person name="Koriabine M."/>
            <person name="Yan M."/>
            <person name="Riley R."/>
            <person name="Champramary S."/>
            <person name="Plett K.L."/>
            <person name="Tsai I.J."/>
            <person name="Slot J."/>
            <person name="Sipos G."/>
            <person name="Plett J."/>
            <person name="Nagy L.G."/>
            <person name="Grigoriev I.V."/>
        </authorList>
    </citation>
    <scope>NUCLEOTIDE SEQUENCE</scope>
    <source>
        <strain evidence="1">HWK02</strain>
    </source>
</reference>
<dbReference type="EMBL" id="JAUEPU010000005">
    <property type="protein sequence ID" value="KAK0502319.1"/>
    <property type="molecule type" value="Genomic_DNA"/>
</dbReference>
<gene>
    <name evidence="1" type="ORF">EDD18DRAFT_687317</name>
</gene>
<accession>A0AA39UXT6</accession>
<dbReference type="Proteomes" id="UP001175228">
    <property type="component" value="Unassembled WGS sequence"/>
</dbReference>
<sequence>MRVQFYDLVDTVQLPVLHSLSALGSRLCLYSYNYANATLSPRRIPLDPDQMNDVALVGWWSVDLLSEEGVAMLTKVVNEVKAMVVQRRW</sequence>
<evidence type="ECO:0000313" key="2">
    <source>
        <dbReference type="Proteomes" id="UP001175228"/>
    </source>
</evidence>
<comment type="caution">
    <text evidence="1">The sequence shown here is derived from an EMBL/GenBank/DDBJ whole genome shotgun (WGS) entry which is preliminary data.</text>
</comment>
<organism evidence="1 2">
    <name type="scientific">Armillaria luteobubalina</name>
    <dbReference type="NCBI Taxonomy" id="153913"/>
    <lineage>
        <taxon>Eukaryota</taxon>
        <taxon>Fungi</taxon>
        <taxon>Dikarya</taxon>
        <taxon>Basidiomycota</taxon>
        <taxon>Agaricomycotina</taxon>
        <taxon>Agaricomycetes</taxon>
        <taxon>Agaricomycetidae</taxon>
        <taxon>Agaricales</taxon>
        <taxon>Marasmiineae</taxon>
        <taxon>Physalacriaceae</taxon>
        <taxon>Armillaria</taxon>
    </lineage>
</organism>